<feature type="chain" id="PRO_5040165621" description="N-acetyltransferase domain-containing protein" evidence="2">
    <location>
        <begin position="17"/>
        <end position="507"/>
    </location>
</feature>
<dbReference type="Gene3D" id="3.40.630.30">
    <property type="match status" value="1"/>
</dbReference>
<gene>
    <name evidence="3" type="ORF">KAF25_010765</name>
</gene>
<dbReference type="AlphaFoldDB" id="A0A9P7GXE3"/>
<feature type="region of interest" description="Disordered" evidence="1">
    <location>
        <begin position="121"/>
        <end position="182"/>
    </location>
</feature>
<evidence type="ECO:0000256" key="1">
    <source>
        <dbReference type="SAM" id="MobiDB-lite"/>
    </source>
</evidence>
<keyword evidence="2" id="KW-0732">Signal</keyword>
<dbReference type="EMBL" id="JAGPUO010000014">
    <property type="protein sequence ID" value="KAG5658584.1"/>
    <property type="molecule type" value="Genomic_DNA"/>
</dbReference>
<evidence type="ECO:0000256" key="2">
    <source>
        <dbReference type="SAM" id="SignalP"/>
    </source>
</evidence>
<sequence>MRSHIVISSLFASAAGLSTPSQTESGYLATVSLAPTATGAAALDLEDKRAECFQACYETYGNYKSCTRGEDKLAECWCNDSVDWVEREEDCVWTICGVSAYNLYGDVLKRVCQTVTASSSTSSEMTLTSEDTPQKQTSSETSNQAEVTQTPTSKVEATSTSGDATATSTDQPNSSWKMVEEDPEDIEPASVWTMAYINRANHPGTEVWIFSSLEMWPLLDGYENVSQKAHVNPWQLFLPFSSEVCRHAKQQLLAIFSCIPISPRESEVSTLKRGELERFGPYLCVGNVHTRVASLLAQTPVIAKNSPVYGKYLFRTGSDNMVKELNSSTLSATLPPGFKFDEVDKSDYAKVMQENRTIRGTSTLDRIRGVGIRRVDPSSTEEPSRLVAFAFAGEDGSIRTLHVDAEFRRMGLANAVVQRIISLGLCDPPRQGPFAASEDIQQRYEGSSPLGFTGVMESNEGSIKTFKAIGAYWAWDVFWLWIDLDEARKSHQCLLDGGNVAAGCSPQ</sequence>
<organism evidence="3 4">
    <name type="scientific">Fusarium avenaceum</name>
    <dbReference type="NCBI Taxonomy" id="40199"/>
    <lineage>
        <taxon>Eukaryota</taxon>
        <taxon>Fungi</taxon>
        <taxon>Dikarya</taxon>
        <taxon>Ascomycota</taxon>
        <taxon>Pezizomycotina</taxon>
        <taxon>Sordariomycetes</taxon>
        <taxon>Hypocreomycetidae</taxon>
        <taxon>Hypocreales</taxon>
        <taxon>Nectriaceae</taxon>
        <taxon>Fusarium</taxon>
        <taxon>Fusarium tricinctum species complex</taxon>
    </lineage>
</organism>
<keyword evidence="4" id="KW-1185">Reference proteome</keyword>
<proteinExistence type="predicted"/>
<name>A0A9P7GXE3_9HYPO</name>
<accession>A0A9P7GXE3</accession>
<evidence type="ECO:0000313" key="4">
    <source>
        <dbReference type="Proteomes" id="UP000782241"/>
    </source>
</evidence>
<feature type="compositionally biased region" description="Low complexity" evidence="1">
    <location>
        <begin position="157"/>
        <end position="170"/>
    </location>
</feature>
<protein>
    <recommendedName>
        <fullName evidence="5">N-acetyltransferase domain-containing protein</fullName>
    </recommendedName>
</protein>
<evidence type="ECO:0000313" key="3">
    <source>
        <dbReference type="EMBL" id="KAG5658584.1"/>
    </source>
</evidence>
<feature type="compositionally biased region" description="Low complexity" evidence="1">
    <location>
        <begin position="121"/>
        <end position="131"/>
    </location>
</feature>
<dbReference type="Proteomes" id="UP000782241">
    <property type="component" value="Unassembled WGS sequence"/>
</dbReference>
<feature type="signal peptide" evidence="2">
    <location>
        <begin position="1"/>
        <end position="16"/>
    </location>
</feature>
<evidence type="ECO:0008006" key="5">
    <source>
        <dbReference type="Google" id="ProtNLM"/>
    </source>
</evidence>
<feature type="compositionally biased region" description="Polar residues" evidence="1">
    <location>
        <begin position="134"/>
        <end position="156"/>
    </location>
</feature>
<reference evidence="3" key="1">
    <citation type="submission" date="2021-04" db="EMBL/GenBank/DDBJ databases">
        <title>Draft genome of Fusarium avenaceum strain F156N33, isolated from an atmospheric sample in Virginia.</title>
        <authorList>
            <person name="Yang S."/>
            <person name="Vinatzer B.A."/>
            <person name="Coleman J."/>
        </authorList>
    </citation>
    <scope>NUCLEOTIDE SEQUENCE</scope>
    <source>
        <strain evidence="3">F156N33</strain>
    </source>
</reference>
<comment type="caution">
    <text evidence="3">The sequence shown here is derived from an EMBL/GenBank/DDBJ whole genome shotgun (WGS) entry which is preliminary data.</text>
</comment>